<evidence type="ECO:0008006" key="3">
    <source>
        <dbReference type="Google" id="ProtNLM"/>
    </source>
</evidence>
<accession>A0A161RD60</accession>
<protein>
    <recommendedName>
        <fullName evidence="3">Cytoplasmic protein</fullName>
    </recommendedName>
</protein>
<reference evidence="1 2" key="1">
    <citation type="submission" date="2016-01" db="EMBL/GenBank/DDBJ databases">
        <title>Whole genome sequencing of Bhargavaea cecembensis T14.</title>
        <authorList>
            <person name="Hong K.W."/>
        </authorList>
    </citation>
    <scope>NUCLEOTIDE SEQUENCE [LARGE SCALE GENOMIC DNA]</scope>
    <source>
        <strain evidence="1 2">T14</strain>
    </source>
</reference>
<comment type="caution">
    <text evidence="1">The sequence shown here is derived from an EMBL/GenBank/DDBJ whole genome shotgun (WGS) entry which is preliminary data.</text>
</comment>
<dbReference type="Gene3D" id="3.30.500.20">
    <property type="entry name" value="BH3703-like domains"/>
    <property type="match status" value="1"/>
</dbReference>
<dbReference type="AlphaFoldDB" id="A0A161RD60"/>
<evidence type="ECO:0000313" key="2">
    <source>
        <dbReference type="Proteomes" id="UP000076490"/>
    </source>
</evidence>
<dbReference type="Pfam" id="PF04634">
    <property type="entry name" value="YezG-like"/>
    <property type="match status" value="1"/>
</dbReference>
<gene>
    <name evidence="1" type="ORF">AV656_13145</name>
</gene>
<dbReference type="InterPro" id="IPR006728">
    <property type="entry name" value="YezG-like"/>
</dbReference>
<organism evidence="1 2">
    <name type="scientific">Bhargavaea cecembensis</name>
    <dbReference type="NCBI Taxonomy" id="394098"/>
    <lineage>
        <taxon>Bacteria</taxon>
        <taxon>Bacillati</taxon>
        <taxon>Bacillota</taxon>
        <taxon>Bacilli</taxon>
        <taxon>Bacillales</taxon>
        <taxon>Caryophanaceae</taxon>
        <taxon>Bhargavaea</taxon>
    </lineage>
</organism>
<dbReference type="InterPro" id="IPR036170">
    <property type="entry name" value="YezG-like_sf"/>
</dbReference>
<dbReference type="EMBL" id="LQNT01000011">
    <property type="protein sequence ID" value="KZE37502.1"/>
    <property type="molecule type" value="Genomic_DNA"/>
</dbReference>
<dbReference type="SUPFAM" id="SSF160424">
    <property type="entry name" value="BH3703-like"/>
    <property type="match status" value="1"/>
</dbReference>
<evidence type="ECO:0000313" key="1">
    <source>
        <dbReference type="EMBL" id="KZE37502.1"/>
    </source>
</evidence>
<sequence length="141" mass="16894">MLLFSKEEKMKEIYQEIAELIDETIPEEWKNVKLYVEGWKGYSTAYFYYYPESSEKPILSYSIPERFAIDKMEFHQQERKIRRTALSLQKAFESDGQEPWTNFTFILNRNGTFHVDYGYEDLTEADPGEQREAWKAKYGID</sequence>
<name>A0A161RD60_9BACL</name>
<dbReference type="Proteomes" id="UP000076490">
    <property type="component" value="Unassembled WGS sequence"/>
</dbReference>
<proteinExistence type="predicted"/>